<organism evidence="1 2">
    <name type="scientific">[Candida] jaroonii</name>
    <dbReference type="NCBI Taxonomy" id="467808"/>
    <lineage>
        <taxon>Eukaryota</taxon>
        <taxon>Fungi</taxon>
        <taxon>Dikarya</taxon>
        <taxon>Ascomycota</taxon>
        <taxon>Saccharomycotina</taxon>
        <taxon>Pichiomycetes</taxon>
        <taxon>Debaryomycetaceae</taxon>
        <taxon>Yamadazyma</taxon>
    </lineage>
</organism>
<comment type="caution">
    <text evidence="1">The sequence shown here is derived from an EMBL/GenBank/DDBJ whole genome shotgun (WGS) entry which is preliminary data.</text>
</comment>
<reference evidence="1" key="1">
    <citation type="submission" date="2022-06" db="EMBL/GenBank/DDBJ databases">
        <authorList>
            <person name="Legras J.-L."/>
            <person name="Devillers H."/>
            <person name="Grondin C."/>
        </authorList>
    </citation>
    <scope>NUCLEOTIDE SEQUENCE</scope>
    <source>
        <strain evidence="1">CLIB 1444</strain>
    </source>
</reference>
<protein>
    <submittedName>
        <fullName evidence="1">Regulator of Ty1 transposition protein 10</fullName>
    </submittedName>
</protein>
<dbReference type="Proteomes" id="UP001152531">
    <property type="component" value="Unassembled WGS sequence"/>
</dbReference>
<gene>
    <name evidence="1" type="ORF">CLIB1444_01S19372</name>
</gene>
<sequence>MVSESDNNESLFTPLQHYGPVTSLKIYQDTILCGYGPILRKFRTSDEISLISSQQIFTRNKIHGISTGFNKILVLGGRSFSVIEDEKPIVEKAINEWIITGEFLDENTLVLLTSHNVIYKIDLRTFELMDKIHCNEKSILYSGSIRVGENRTVVSAGTVMDGVIIWDLDTKEIIHTLTDHKGSIFCVKVDKDFKYIASCSDDRTIKLYNFQGDLLSEGWGHGSRIWNLEFFNGTNIISMGEDCTTRMWEYNNTDTLRQLEVIDDCHLGKHVWSGDIDTNHNIAVTGGADGRVRVHDLGILNKDSRTYTIEEIANDAEFTLAKNEAIKSFVELDSSNLVAITTTGKVLIFDEKWSVVVLSDDEIQVLGPKAILKQVPESNSVMISSQNGKILLLQFGKTVEKTWFDNDEFQGSTVTNLLISPGKEFFVMSDIPNPKIPFQVKKFSTDGGVSLVEKFTIDQPQQSRFTATSIKYDPVNNWLIIFSRHVTMMVYDLNEGKAHIFKKLTAGDTITSSTILQSQKGSVEFMITVRDGIYMVGTIKANEDSVTVEINMQNKLSRGFIEGGFFKDGDLILYGFRSTYFYVWNETKQLEITKELCGGSHRFWDLFVGENYKFVYLNKSTITIVRHRERFADYGLIYDGTHGREIRGLALSPETKDGSKLIVTASEDTVVRLGKLFEDGTVKYSWCMNNHISGMQDIKFITNEYLCSSAANEEFFIWKIGQLYDGTPIINQYASLKPSTSIPDLRIMDFAFLSNDKGFLIVTVYSDSQIKVWQFDQQAKSFQLLIDGFYTNCCLLNVNILQRNNKMYILTGATDGHIAIWRIDDLIERKITQLGKPIIKQQLHQSSVKALKVFEEPDHVKVITGGDDNALILSELKFDDIITWELKSFVKDGASATITSISGYGKRIVTTSVDQIVRLWEYEDGLKCLEARYTTVADTGCCDSGDINGCLSIIGGAGLSIWRH</sequence>
<evidence type="ECO:0000313" key="1">
    <source>
        <dbReference type="EMBL" id="CAH6719006.1"/>
    </source>
</evidence>
<proteinExistence type="predicted"/>
<keyword evidence="2" id="KW-1185">Reference proteome</keyword>
<dbReference type="EMBL" id="CALSDN010000001">
    <property type="protein sequence ID" value="CAH6719006.1"/>
    <property type="molecule type" value="Genomic_DNA"/>
</dbReference>
<accession>A0ACA9Y3R4</accession>
<evidence type="ECO:0000313" key="2">
    <source>
        <dbReference type="Proteomes" id="UP001152531"/>
    </source>
</evidence>
<name>A0ACA9Y3R4_9ASCO</name>